<keyword evidence="1" id="KW-1185">Reference proteome</keyword>
<dbReference type="Proteomes" id="UP000035680">
    <property type="component" value="Unassembled WGS sequence"/>
</dbReference>
<dbReference type="AlphaFoldDB" id="A0A0K0FQJ2"/>
<name>A0A0K0FQJ2_STRVS</name>
<organism evidence="1 2">
    <name type="scientific">Strongyloides venezuelensis</name>
    <name type="common">Threadworm</name>
    <dbReference type="NCBI Taxonomy" id="75913"/>
    <lineage>
        <taxon>Eukaryota</taxon>
        <taxon>Metazoa</taxon>
        <taxon>Ecdysozoa</taxon>
        <taxon>Nematoda</taxon>
        <taxon>Chromadorea</taxon>
        <taxon>Rhabditida</taxon>
        <taxon>Tylenchina</taxon>
        <taxon>Panagrolaimomorpha</taxon>
        <taxon>Strongyloidoidea</taxon>
        <taxon>Strongyloididae</taxon>
        <taxon>Strongyloides</taxon>
    </lineage>
</organism>
<dbReference type="WBParaSite" id="SVE_1184900.1">
    <property type="protein sequence ID" value="SVE_1184900.1"/>
    <property type="gene ID" value="SVE_1184900"/>
</dbReference>
<protein>
    <submittedName>
        <fullName evidence="2">Uncharacterized protein</fullName>
    </submittedName>
</protein>
<evidence type="ECO:0000313" key="1">
    <source>
        <dbReference type="Proteomes" id="UP000035680"/>
    </source>
</evidence>
<reference evidence="2" key="2">
    <citation type="submission" date="2015-08" db="UniProtKB">
        <authorList>
            <consortium name="WormBaseParasite"/>
        </authorList>
    </citation>
    <scope>IDENTIFICATION</scope>
</reference>
<accession>A0A0K0FQJ2</accession>
<sequence>MDIDDVKSKDKKRAIVDERTEIDGRIENGGIHHGKRRKITTDGRSLVDGITATGQKNKKDNDISSGVDIVDESNNFKFTSDTLKENSIHKCIFNLFLPAYR</sequence>
<evidence type="ECO:0000313" key="2">
    <source>
        <dbReference type="WBParaSite" id="SVE_1184900.1"/>
    </source>
</evidence>
<reference evidence="1" key="1">
    <citation type="submission" date="2014-07" db="EMBL/GenBank/DDBJ databases">
        <authorList>
            <person name="Martin A.A"/>
            <person name="De Silva N."/>
        </authorList>
    </citation>
    <scope>NUCLEOTIDE SEQUENCE</scope>
</reference>
<proteinExistence type="predicted"/>